<dbReference type="EMBL" id="JMIH01000018">
    <property type="protein sequence ID" value="KEO73736.1"/>
    <property type="molecule type" value="Genomic_DNA"/>
</dbReference>
<organism evidence="1 2">
    <name type="scientific">Anditalea andensis</name>
    <dbReference type="NCBI Taxonomy" id="1048983"/>
    <lineage>
        <taxon>Bacteria</taxon>
        <taxon>Pseudomonadati</taxon>
        <taxon>Bacteroidota</taxon>
        <taxon>Cytophagia</taxon>
        <taxon>Cytophagales</taxon>
        <taxon>Cytophagaceae</taxon>
        <taxon>Anditalea</taxon>
    </lineage>
</organism>
<dbReference type="InterPro" id="IPR016155">
    <property type="entry name" value="Mopterin_synth/thiamin_S_b"/>
</dbReference>
<dbReference type="NCBIfam" id="TIGR01683">
    <property type="entry name" value="thiS"/>
    <property type="match status" value="1"/>
</dbReference>
<evidence type="ECO:0000313" key="1">
    <source>
        <dbReference type="EMBL" id="KEO73736.1"/>
    </source>
</evidence>
<dbReference type="InterPro" id="IPR012675">
    <property type="entry name" value="Beta-grasp_dom_sf"/>
</dbReference>
<dbReference type="Gene3D" id="3.10.20.30">
    <property type="match status" value="1"/>
</dbReference>
<dbReference type="Proteomes" id="UP000027821">
    <property type="component" value="Unassembled WGS sequence"/>
</dbReference>
<dbReference type="STRING" id="1048983.EL17_09470"/>
<evidence type="ECO:0000313" key="2">
    <source>
        <dbReference type="Proteomes" id="UP000027821"/>
    </source>
</evidence>
<dbReference type="InterPro" id="IPR003749">
    <property type="entry name" value="ThiS/MoaD-like"/>
</dbReference>
<accession>A0A074KUT6</accession>
<dbReference type="Pfam" id="PF02597">
    <property type="entry name" value="ThiS"/>
    <property type="match status" value="1"/>
</dbReference>
<sequence>MEVIINDQRKNFPDHHQISAEELVSLTYPQSQKGIALAIGDKVIPKELWKATLIQPEDQLLIFRATQGG</sequence>
<keyword evidence="2" id="KW-1185">Reference proteome</keyword>
<comment type="caution">
    <text evidence="1">The sequence shown here is derived from an EMBL/GenBank/DDBJ whole genome shotgun (WGS) entry which is preliminary data.</text>
</comment>
<dbReference type="SUPFAM" id="SSF54285">
    <property type="entry name" value="MoaD/ThiS"/>
    <property type="match status" value="1"/>
</dbReference>
<gene>
    <name evidence="1" type="ORF">EL17_09470</name>
</gene>
<dbReference type="CDD" id="cd00565">
    <property type="entry name" value="Ubl_ThiS"/>
    <property type="match status" value="1"/>
</dbReference>
<evidence type="ECO:0008006" key="3">
    <source>
        <dbReference type="Google" id="ProtNLM"/>
    </source>
</evidence>
<dbReference type="InterPro" id="IPR010035">
    <property type="entry name" value="Thi_S"/>
</dbReference>
<name>A0A074KUT6_9BACT</name>
<protein>
    <recommendedName>
        <fullName evidence="3">Thiamine biosynthesis protein ThiS</fullName>
    </recommendedName>
</protein>
<dbReference type="eggNOG" id="COG2104">
    <property type="taxonomic scope" value="Bacteria"/>
</dbReference>
<proteinExistence type="predicted"/>
<dbReference type="AlphaFoldDB" id="A0A074KUT6"/>
<dbReference type="OrthoDB" id="1525151at2"/>
<reference evidence="1 2" key="1">
    <citation type="submission" date="2014-04" db="EMBL/GenBank/DDBJ databases">
        <title>Characterization and application of a salt tolerant electro-active bacterium.</title>
        <authorList>
            <person name="Yang L."/>
            <person name="Wei S."/>
            <person name="Tay Q.X.M."/>
        </authorList>
    </citation>
    <scope>NUCLEOTIDE SEQUENCE [LARGE SCALE GENOMIC DNA]</scope>
    <source>
        <strain evidence="1 2">LY1</strain>
    </source>
</reference>